<reference evidence="13 14" key="1">
    <citation type="submission" date="2019-12" db="EMBL/GenBank/DDBJ databases">
        <title>A sheep strain of Anaplasma phagocytophilum contains multiple genomes.</title>
        <authorList>
            <person name="Barbet A.F."/>
            <person name="Crosby F.L."/>
            <person name="Eskeland S."/>
            <person name="Stuen S."/>
            <person name="Granquist E.G."/>
            <person name="Munderloh U.G."/>
        </authorList>
    </citation>
    <scope>NUCLEOTIDE SEQUENCE [LARGE SCALE GENOMIC DNA]</scope>
    <source>
        <strain evidence="13 14">Norway Variant 1</strain>
    </source>
</reference>
<dbReference type="PANTHER" id="PTHR32119:SF2">
    <property type="entry name" value="OROTIDINE 5'-PHOSPHATE DECARBOXYLASE"/>
    <property type="match status" value="1"/>
</dbReference>
<keyword evidence="5" id="KW-0210">Decarboxylase</keyword>
<dbReference type="EMBL" id="CP046639">
    <property type="protein sequence ID" value="QLL66684.1"/>
    <property type="molecule type" value="Genomic_DNA"/>
</dbReference>
<evidence type="ECO:0000256" key="2">
    <source>
        <dbReference type="ARBA" id="ARBA00004861"/>
    </source>
</evidence>
<organism evidence="13 14">
    <name type="scientific">Anaplasma phagocytophilum str. Norway variant1</name>
    <dbReference type="NCBI Taxonomy" id="1392506"/>
    <lineage>
        <taxon>Bacteria</taxon>
        <taxon>Pseudomonadati</taxon>
        <taxon>Pseudomonadota</taxon>
        <taxon>Alphaproteobacteria</taxon>
        <taxon>Rickettsiales</taxon>
        <taxon>Anaplasmataceae</taxon>
        <taxon>Anaplasma</taxon>
        <taxon>phagocytophilum group</taxon>
    </lineage>
</organism>
<evidence type="ECO:0000256" key="6">
    <source>
        <dbReference type="ARBA" id="ARBA00022975"/>
    </source>
</evidence>
<accession>A0A7H9DYP2</accession>
<evidence type="ECO:0000256" key="4">
    <source>
        <dbReference type="ARBA" id="ARBA00021923"/>
    </source>
</evidence>
<feature type="active site" description="For OMPdecase activity" evidence="10">
    <location>
        <position position="53"/>
    </location>
</feature>
<comment type="catalytic activity">
    <reaction evidence="9">
        <text>orotidine 5'-phosphate + H(+) = UMP + CO2</text>
        <dbReference type="Rhea" id="RHEA:11596"/>
        <dbReference type="ChEBI" id="CHEBI:15378"/>
        <dbReference type="ChEBI" id="CHEBI:16526"/>
        <dbReference type="ChEBI" id="CHEBI:57538"/>
        <dbReference type="ChEBI" id="CHEBI:57865"/>
        <dbReference type="EC" id="4.1.1.23"/>
    </reaction>
</comment>
<dbReference type="PANTHER" id="PTHR32119">
    <property type="entry name" value="OROTIDINE 5'-PHOSPHATE DECARBOXYLASE"/>
    <property type="match status" value="1"/>
</dbReference>
<gene>
    <name evidence="13" type="ORF">O998_02430</name>
</gene>
<evidence type="ECO:0000256" key="10">
    <source>
        <dbReference type="PIRSR" id="PIRSR614732-1"/>
    </source>
</evidence>
<dbReference type="RefSeq" id="WP_180843826.1">
    <property type="nucleotide sequence ID" value="NZ_CP046639.1"/>
</dbReference>
<feature type="active site" description="For OMPdecase activity" evidence="10">
    <location>
        <position position="50"/>
    </location>
</feature>
<evidence type="ECO:0000256" key="1">
    <source>
        <dbReference type="ARBA" id="ARBA00002356"/>
    </source>
</evidence>
<dbReference type="SUPFAM" id="SSF51366">
    <property type="entry name" value="Ribulose-phoshate binding barrel"/>
    <property type="match status" value="1"/>
</dbReference>
<dbReference type="InterPro" id="IPR013785">
    <property type="entry name" value="Aldolase_TIM"/>
</dbReference>
<dbReference type="GO" id="GO:0006207">
    <property type="term" value="P:'de novo' pyrimidine nucleobase biosynthetic process"/>
    <property type="evidence" value="ECO:0007669"/>
    <property type="project" value="InterPro"/>
</dbReference>
<feature type="binding site" evidence="11">
    <location>
        <position position="21"/>
    </location>
    <ligand>
        <name>substrate</name>
    </ligand>
</feature>
<dbReference type="InterPro" id="IPR014732">
    <property type="entry name" value="OMPdecase"/>
</dbReference>
<dbReference type="InterPro" id="IPR011060">
    <property type="entry name" value="RibuloseP-bd_barrel"/>
</dbReference>
<dbReference type="Proteomes" id="UP000510938">
    <property type="component" value="Chromosome"/>
</dbReference>
<keyword evidence="6" id="KW-0665">Pyrimidine biosynthesis</keyword>
<keyword evidence="7" id="KW-0456">Lyase</keyword>
<dbReference type="PROSITE" id="PS00156">
    <property type="entry name" value="OMPDECASE"/>
    <property type="match status" value="1"/>
</dbReference>
<evidence type="ECO:0000256" key="7">
    <source>
        <dbReference type="ARBA" id="ARBA00023239"/>
    </source>
</evidence>
<dbReference type="GO" id="GO:0005829">
    <property type="term" value="C:cytosol"/>
    <property type="evidence" value="ECO:0007669"/>
    <property type="project" value="TreeGrafter"/>
</dbReference>
<evidence type="ECO:0000259" key="12">
    <source>
        <dbReference type="Pfam" id="PF00215"/>
    </source>
</evidence>
<evidence type="ECO:0000313" key="14">
    <source>
        <dbReference type="Proteomes" id="UP000510938"/>
    </source>
</evidence>
<dbReference type="GO" id="GO:0004590">
    <property type="term" value="F:orotidine-5'-phosphate decarboxylase activity"/>
    <property type="evidence" value="ECO:0007669"/>
    <property type="project" value="UniProtKB-EC"/>
</dbReference>
<dbReference type="GO" id="GO:0044205">
    <property type="term" value="P:'de novo' UMP biosynthetic process"/>
    <property type="evidence" value="ECO:0007669"/>
    <property type="project" value="UniProtKB-UniPathway"/>
</dbReference>
<dbReference type="InterPro" id="IPR001754">
    <property type="entry name" value="OMPdeCOase_dom"/>
</dbReference>
<evidence type="ECO:0000256" key="8">
    <source>
        <dbReference type="ARBA" id="ARBA00033428"/>
    </source>
</evidence>
<evidence type="ECO:0000256" key="3">
    <source>
        <dbReference type="ARBA" id="ARBA00012321"/>
    </source>
</evidence>
<comment type="function">
    <text evidence="1">Catalyzes the decarboxylation of orotidine 5'-monophosphate (OMP) to uridine 5'-monophosphate (UMP).</text>
</comment>
<evidence type="ECO:0000313" key="13">
    <source>
        <dbReference type="EMBL" id="QLL66684.1"/>
    </source>
</evidence>
<feature type="domain" description="Orotidine 5'-phosphate decarboxylase" evidence="12">
    <location>
        <begin position="14"/>
        <end position="80"/>
    </location>
</feature>
<evidence type="ECO:0000256" key="11">
    <source>
        <dbReference type="PIRSR" id="PIRSR614732-2"/>
    </source>
</evidence>
<dbReference type="EC" id="4.1.1.23" evidence="3"/>
<dbReference type="InterPro" id="IPR018089">
    <property type="entry name" value="OMPdecase_AS"/>
</dbReference>
<dbReference type="AlphaFoldDB" id="A0A7H9DYP2"/>
<dbReference type="Gene3D" id="3.20.20.70">
    <property type="entry name" value="Aldolase class I"/>
    <property type="match status" value="1"/>
</dbReference>
<evidence type="ECO:0000256" key="9">
    <source>
        <dbReference type="ARBA" id="ARBA00049157"/>
    </source>
</evidence>
<sequence>MLRGVTWREISKTSSSTSTAKVGLEFFTAHGLSGVQKIVDLGFRIFLDLKLHDIPNTVRGALKSVVNLPAIDMLTIHVSGRKKHDYRS</sequence>
<evidence type="ECO:0000256" key="5">
    <source>
        <dbReference type="ARBA" id="ARBA00022793"/>
    </source>
</evidence>
<proteinExistence type="predicted"/>
<protein>
    <recommendedName>
        <fullName evidence="4">Orotidine 5'-phosphate decarboxylase</fullName>
        <ecNumber evidence="3">4.1.1.23</ecNumber>
    </recommendedName>
    <alternativeName>
        <fullName evidence="8">OMP decarboxylase</fullName>
    </alternativeName>
</protein>
<feature type="active site" description="For OMPdecase activity" evidence="10">
    <location>
        <position position="48"/>
    </location>
</feature>
<comment type="pathway">
    <text evidence="2">Pyrimidine metabolism; UMP biosynthesis via de novo pathway; UMP from orotate: step 2/2.</text>
</comment>
<dbReference type="UniPathway" id="UPA00070">
    <property type="reaction ID" value="UER00120"/>
</dbReference>
<dbReference type="Pfam" id="PF00215">
    <property type="entry name" value="OMPdecase"/>
    <property type="match status" value="1"/>
</dbReference>
<name>A0A7H9DYP2_ANAPH</name>